<dbReference type="PANTHER" id="PTHR47558">
    <property type="entry name" value="HISTONE DEACETYLASE HOS3"/>
    <property type="match status" value="1"/>
</dbReference>
<dbReference type="GO" id="GO:0004407">
    <property type="term" value="F:histone deacetylase activity"/>
    <property type="evidence" value="ECO:0007669"/>
    <property type="project" value="TreeGrafter"/>
</dbReference>
<dbReference type="OMA" id="ISWRINQ"/>
<organism evidence="2 3">
    <name type="scientific">Protomyces lactucae-debilis</name>
    <dbReference type="NCBI Taxonomy" id="2754530"/>
    <lineage>
        <taxon>Eukaryota</taxon>
        <taxon>Fungi</taxon>
        <taxon>Dikarya</taxon>
        <taxon>Ascomycota</taxon>
        <taxon>Taphrinomycotina</taxon>
        <taxon>Taphrinomycetes</taxon>
        <taxon>Taphrinales</taxon>
        <taxon>Protomycetaceae</taxon>
        <taxon>Protomyces</taxon>
    </lineage>
</organism>
<dbReference type="GeneID" id="63783602"/>
<dbReference type="EMBL" id="MCFI01000007">
    <property type="protein sequence ID" value="ORY83603.1"/>
    <property type="molecule type" value="Genomic_DNA"/>
</dbReference>
<dbReference type="PRINTS" id="PR01270">
    <property type="entry name" value="HDASUPER"/>
</dbReference>
<dbReference type="AlphaFoldDB" id="A0A1Y2FI46"/>
<reference evidence="2 3" key="1">
    <citation type="submission" date="2016-07" db="EMBL/GenBank/DDBJ databases">
        <title>Pervasive Adenine N6-methylation of Active Genes in Fungi.</title>
        <authorList>
            <consortium name="DOE Joint Genome Institute"/>
            <person name="Mondo S.J."/>
            <person name="Dannebaum R.O."/>
            <person name="Kuo R.C."/>
            <person name="Labutti K."/>
            <person name="Haridas S."/>
            <person name="Kuo A."/>
            <person name="Salamov A."/>
            <person name="Ahrendt S.R."/>
            <person name="Lipzen A."/>
            <person name="Sullivan W."/>
            <person name="Andreopoulos W.B."/>
            <person name="Clum A."/>
            <person name="Lindquist E."/>
            <person name="Daum C."/>
            <person name="Ramamoorthy G.K."/>
            <person name="Gryganskyi A."/>
            <person name="Culley D."/>
            <person name="Magnuson J.K."/>
            <person name="James T.Y."/>
            <person name="O'Malley M.A."/>
            <person name="Stajich J.E."/>
            <person name="Spatafora J.W."/>
            <person name="Visel A."/>
            <person name="Grigoriev I.V."/>
        </authorList>
    </citation>
    <scope>NUCLEOTIDE SEQUENCE [LARGE SCALE GENOMIC DNA]</scope>
    <source>
        <strain evidence="2 3">12-1054</strain>
    </source>
</reference>
<dbReference type="RefSeq" id="XP_040725898.1">
    <property type="nucleotide sequence ID" value="XM_040867003.1"/>
</dbReference>
<protein>
    <submittedName>
        <fullName evidence="2">Histone deacetylase domain-containing protein</fullName>
    </submittedName>
</protein>
<keyword evidence="3" id="KW-1185">Reference proteome</keyword>
<dbReference type="Gene3D" id="3.40.800.20">
    <property type="entry name" value="Histone deacetylase domain"/>
    <property type="match status" value="1"/>
</dbReference>
<gene>
    <name evidence="2" type="ORF">BCR37DRAFT_331035</name>
</gene>
<dbReference type="InterPro" id="IPR000286">
    <property type="entry name" value="HDACs"/>
</dbReference>
<feature type="domain" description="Histone deacetylase" evidence="1">
    <location>
        <begin position="59"/>
        <end position="359"/>
    </location>
</feature>
<dbReference type="SUPFAM" id="SSF52768">
    <property type="entry name" value="Arginase/deacetylase"/>
    <property type="match status" value="1"/>
</dbReference>
<feature type="non-terminal residue" evidence="2">
    <location>
        <position position="1"/>
    </location>
</feature>
<dbReference type="GO" id="GO:0010468">
    <property type="term" value="P:regulation of gene expression"/>
    <property type="evidence" value="ECO:0007669"/>
    <property type="project" value="UniProtKB-ARBA"/>
</dbReference>
<accession>A0A1Y2FI46</accession>
<proteinExistence type="predicted"/>
<evidence type="ECO:0000313" key="3">
    <source>
        <dbReference type="Proteomes" id="UP000193685"/>
    </source>
</evidence>
<feature type="non-terminal residue" evidence="2">
    <location>
        <position position="397"/>
    </location>
</feature>
<evidence type="ECO:0000259" key="1">
    <source>
        <dbReference type="Pfam" id="PF00850"/>
    </source>
</evidence>
<dbReference type="InterPro" id="IPR037138">
    <property type="entry name" value="His_deacetylse_dom_sf"/>
</dbReference>
<evidence type="ECO:0000313" key="2">
    <source>
        <dbReference type="EMBL" id="ORY83603.1"/>
    </source>
</evidence>
<dbReference type="Pfam" id="PF00850">
    <property type="entry name" value="Hist_deacetyl"/>
    <property type="match status" value="1"/>
</dbReference>
<dbReference type="GO" id="GO:0005634">
    <property type="term" value="C:nucleus"/>
    <property type="evidence" value="ECO:0007669"/>
    <property type="project" value="TreeGrafter"/>
</dbReference>
<sequence length="397" mass="44060">VILQTACDLHKFSRPVRQRDLDSIVERPERTRAATIGILVALARLQHSQSPHFDVQHCSRRGWLGDHAVEAVHGYVYPQDLLKLSREAADRLARGELEVPEGYPSGDLYLGPASLDALNGCLGAVYDAIDALYVSSSPYDRCHVCIRPPGHHAAETAPSGFCWLNNVHVAIAYARERYGVRRSVILDFDLHHGDGSQEIAWKLNETTPDSIGYYSIHDIRSFPCELGDIAKIREASVSISAHGHNIHNVHIEPWGSQAEFDEIYERAYSTIFEKAAAFLAPAQERGEATLVCISAGYDASEHENPNMQRHVANVPTSFYQRFTEDAVKLAKKFANGKVLSVMEGGYGDRAIISAAGSHLLGLADCPASMDRAEMQSWFNLDNLSLIEKTFPRKQRAR</sequence>
<dbReference type="STRING" id="56484.A0A1Y2FI46"/>
<dbReference type="OrthoDB" id="5232919at2759"/>
<dbReference type="InterPro" id="IPR053244">
    <property type="entry name" value="HDAC_HD_type_1"/>
</dbReference>
<dbReference type="InterPro" id="IPR023696">
    <property type="entry name" value="Ureohydrolase_dom_sf"/>
</dbReference>
<dbReference type="PANTHER" id="PTHR47558:SF1">
    <property type="entry name" value="HISTONE DEACETYLASE HOS3"/>
    <property type="match status" value="1"/>
</dbReference>
<comment type="caution">
    <text evidence="2">The sequence shown here is derived from an EMBL/GenBank/DDBJ whole genome shotgun (WGS) entry which is preliminary data.</text>
</comment>
<dbReference type="Proteomes" id="UP000193685">
    <property type="component" value="Unassembled WGS sequence"/>
</dbReference>
<name>A0A1Y2FI46_PROLT</name>
<dbReference type="InterPro" id="IPR023801">
    <property type="entry name" value="His_deacetylse_dom"/>
</dbReference>